<reference evidence="2 3" key="1">
    <citation type="submission" date="2021-06" db="EMBL/GenBank/DDBJ databases">
        <authorList>
            <person name="Palmer J.M."/>
        </authorList>
    </citation>
    <scope>NUCLEOTIDE SEQUENCE [LARGE SCALE GENOMIC DNA]</scope>
    <source>
        <strain evidence="3">if_2019</strain>
        <tissue evidence="2">Muscle</tissue>
    </source>
</reference>
<dbReference type="Proteomes" id="UP001482620">
    <property type="component" value="Unassembled WGS sequence"/>
</dbReference>
<proteinExistence type="predicted"/>
<keyword evidence="3" id="KW-1185">Reference proteome</keyword>
<feature type="region of interest" description="Disordered" evidence="1">
    <location>
        <begin position="67"/>
        <end position="96"/>
    </location>
</feature>
<gene>
    <name evidence="2" type="ORF">ILYODFUR_031254</name>
</gene>
<feature type="compositionally biased region" description="Polar residues" evidence="1">
    <location>
        <begin position="72"/>
        <end position="82"/>
    </location>
</feature>
<evidence type="ECO:0000313" key="2">
    <source>
        <dbReference type="EMBL" id="MEQ2257116.1"/>
    </source>
</evidence>
<comment type="caution">
    <text evidence="2">The sequence shown here is derived from an EMBL/GenBank/DDBJ whole genome shotgun (WGS) entry which is preliminary data.</text>
</comment>
<name>A0ABV0VIN6_9TELE</name>
<dbReference type="EMBL" id="JAHRIQ010109075">
    <property type="protein sequence ID" value="MEQ2257116.1"/>
    <property type="molecule type" value="Genomic_DNA"/>
</dbReference>
<evidence type="ECO:0000256" key="1">
    <source>
        <dbReference type="SAM" id="MobiDB-lite"/>
    </source>
</evidence>
<organism evidence="2 3">
    <name type="scientific">Ilyodon furcidens</name>
    <name type="common">goldbreast splitfin</name>
    <dbReference type="NCBI Taxonomy" id="33524"/>
    <lineage>
        <taxon>Eukaryota</taxon>
        <taxon>Metazoa</taxon>
        <taxon>Chordata</taxon>
        <taxon>Craniata</taxon>
        <taxon>Vertebrata</taxon>
        <taxon>Euteleostomi</taxon>
        <taxon>Actinopterygii</taxon>
        <taxon>Neopterygii</taxon>
        <taxon>Teleostei</taxon>
        <taxon>Neoteleostei</taxon>
        <taxon>Acanthomorphata</taxon>
        <taxon>Ovalentaria</taxon>
        <taxon>Atherinomorphae</taxon>
        <taxon>Cyprinodontiformes</taxon>
        <taxon>Goodeidae</taxon>
        <taxon>Ilyodon</taxon>
    </lineage>
</organism>
<evidence type="ECO:0000313" key="3">
    <source>
        <dbReference type="Proteomes" id="UP001482620"/>
    </source>
</evidence>
<protein>
    <submittedName>
        <fullName evidence="2">Uncharacterized protein</fullName>
    </submittedName>
</protein>
<accession>A0ABV0VIN6</accession>
<sequence>MDSGSSLQKTQLTAHYPAIKLAPAVFHMTGLVLKHPGNMLRYSECWQSAVFRAPSFETIKTGSLRSAHDQRLTNSTGRNRTSVGADAIGINKPLDQ</sequence>